<dbReference type="Proteomes" id="UP001521222">
    <property type="component" value="Unassembled WGS sequence"/>
</dbReference>
<dbReference type="PANTHER" id="PTHR12452:SF0">
    <property type="entry name" value="THIOREDOXIN DOMAIN-CONTAINING PROTEIN 17"/>
    <property type="match status" value="1"/>
</dbReference>
<dbReference type="SUPFAM" id="SSF52833">
    <property type="entry name" value="Thioredoxin-like"/>
    <property type="match status" value="1"/>
</dbReference>
<name>A0ABR3QXQ4_9PLEO</name>
<dbReference type="Pfam" id="PF06110">
    <property type="entry name" value="TXD17-like_Trx"/>
    <property type="match status" value="1"/>
</dbReference>
<evidence type="ECO:0000256" key="1">
    <source>
        <dbReference type="ARBA" id="ARBA00008987"/>
    </source>
</evidence>
<evidence type="ECO:0000259" key="2">
    <source>
        <dbReference type="Pfam" id="PF06110"/>
    </source>
</evidence>
<evidence type="ECO:0000313" key="4">
    <source>
        <dbReference type="Proteomes" id="UP001521222"/>
    </source>
</evidence>
<keyword evidence="4" id="KW-1185">Reference proteome</keyword>
<dbReference type="Gene3D" id="3.40.30.10">
    <property type="entry name" value="Glutaredoxin"/>
    <property type="match status" value="1"/>
</dbReference>
<organism evidence="3 4">
    <name type="scientific">Nothophoma quercina</name>
    <dbReference type="NCBI Taxonomy" id="749835"/>
    <lineage>
        <taxon>Eukaryota</taxon>
        <taxon>Fungi</taxon>
        <taxon>Dikarya</taxon>
        <taxon>Ascomycota</taxon>
        <taxon>Pezizomycotina</taxon>
        <taxon>Dothideomycetes</taxon>
        <taxon>Pleosporomycetidae</taxon>
        <taxon>Pleosporales</taxon>
        <taxon>Pleosporineae</taxon>
        <taxon>Didymellaceae</taxon>
        <taxon>Nothophoma</taxon>
    </lineage>
</organism>
<feature type="domain" description="Thioredoxin" evidence="2">
    <location>
        <begin position="23"/>
        <end position="82"/>
    </location>
</feature>
<reference evidence="3 4" key="1">
    <citation type="submission" date="2024-02" db="EMBL/GenBank/DDBJ databases">
        <title>De novo assembly and annotation of 12 fungi associated with fruit tree decline syndrome in Ontario, Canada.</title>
        <authorList>
            <person name="Sulman M."/>
            <person name="Ellouze W."/>
            <person name="Ilyukhin E."/>
        </authorList>
    </citation>
    <scope>NUCLEOTIDE SEQUENCE [LARGE SCALE GENOMIC DNA]</scope>
    <source>
        <strain evidence="3 4">M97-236</strain>
    </source>
</reference>
<protein>
    <recommendedName>
        <fullName evidence="2">Thioredoxin domain-containing protein</fullName>
    </recommendedName>
</protein>
<comment type="caution">
    <text evidence="3">The sequence shown here is derived from an EMBL/GenBank/DDBJ whole genome shotgun (WGS) entry which is preliminary data.</text>
</comment>
<dbReference type="PANTHER" id="PTHR12452">
    <property type="entry name" value="42-9-9 PROTEIN-RELATED"/>
    <property type="match status" value="1"/>
</dbReference>
<dbReference type="InterPro" id="IPR010357">
    <property type="entry name" value="TXNDC17_dom"/>
</dbReference>
<evidence type="ECO:0000313" key="3">
    <source>
        <dbReference type="EMBL" id="KAL1596950.1"/>
    </source>
</evidence>
<dbReference type="InterPro" id="IPR036249">
    <property type="entry name" value="Thioredoxin-like_sf"/>
</dbReference>
<sequence>MPIQDHFSIPASAQDLPIPNDASAKLFVVFISGTDPVTKQSWCPDVRAALPRLEKTFSGETAPQLLQVHVGQRPEKKWGVKAVPQLVKYERVDGEVKVTGQLVENEVNDDAKLAAFVSK</sequence>
<comment type="similarity">
    <text evidence="1">Belongs to the thioredoxin family.</text>
</comment>
<accession>A0ABR3QXQ4</accession>
<gene>
    <name evidence="3" type="ORF">SLS59_007693</name>
</gene>
<proteinExistence type="inferred from homology"/>
<dbReference type="InterPro" id="IPR045108">
    <property type="entry name" value="TXNDC17-like"/>
</dbReference>
<dbReference type="EMBL" id="JAKIXB020000027">
    <property type="protein sequence ID" value="KAL1596950.1"/>
    <property type="molecule type" value="Genomic_DNA"/>
</dbReference>